<dbReference type="Proteomes" id="UP000704068">
    <property type="component" value="Unassembled WGS sequence"/>
</dbReference>
<dbReference type="AlphaFoldDB" id="A0A929WWW4"/>
<name>A0A929WWW4_9BACT</name>
<dbReference type="EMBL" id="JABZGR010000001">
    <property type="protein sequence ID" value="MBF0969475.1"/>
    <property type="molecule type" value="Genomic_DNA"/>
</dbReference>
<dbReference type="RefSeq" id="WP_303762400.1">
    <property type="nucleotide sequence ID" value="NZ_CAUVPV010000032.1"/>
</dbReference>
<protein>
    <recommendedName>
        <fullName evidence="3">Lipoprotein</fullName>
    </recommendedName>
</protein>
<organism evidence="1 2">
    <name type="scientific">Alloprevotella tannerae</name>
    <dbReference type="NCBI Taxonomy" id="76122"/>
    <lineage>
        <taxon>Bacteria</taxon>
        <taxon>Pseudomonadati</taxon>
        <taxon>Bacteroidota</taxon>
        <taxon>Bacteroidia</taxon>
        <taxon>Bacteroidales</taxon>
        <taxon>Prevotellaceae</taxon>
        <taxon>Alloprevotella</taxon>
    </lineage>
</organism>
<evidence type="ECO:0000313" key="2">
    <source>
        <dbReference type="Proteomes" id="UP000704068"/>
    </source>
</evidence>
<accession>A0A929WWW4</accession>
<evidence type="ECO:0000313" key="1">
    <source>
        <dbReference type="EMBL" id="MBF0969475.1"/>
    </source>
</evidence>
<evidence type="ECO:0008006" key="3">
    <source>
        <dbReference type="Google" id="ProtNLM"/>
    </source>
</evidence>
<gene>
    <name evidence="1" type="ORF">HXK21_00320</name>
</gene>
<dbReference type="PROSITE" id="PS51257">
    <property type="entry name" value="PROKAR_LIPOPROTEIN"/>
    <property type="match status" value="1"/>
</dbReference>
<comment type="caution">
    <text evidence="1">The sequence shown here is derived from an EMBL/GenBank/DDBJ whole genome shotgun (WGS) entry which is preliminary data.</text>
</comment>
<sequence length="139" mass="16200">MKKILFILLVVVFASCIRKEQYEVAIDRYLQEHLKDPDSYQNVELGEPKKITPMTMVLKEALKRAKAGEFPYDSLGSKLEEAKAFFKSQGTPPYETLGWEVHHKYRAKNSFGAMNLEEVTYIFDKSQKEILRVESKNEY</sequence>
<reference evidence="1" key="1">
    <citation type="submission" date="2020-04" db="EMBL/GenBank/DDBJ databases">
        <title>Deep metagenomics examines the oral microbiome during advanced dental caries in children, revealing novel taxa and co-occurrences with host molecules.</title>
        <authorList>
            <person name="Baker J.L."/>
            <person name="Morton J.T."/>
            <person name="Dinis M."/>
            <person name="Alvarez R."/>
            <person name="Tran N.C."/>
            <person name="Knight R."/>
            <person name="Edlund A."/>
        </authorList>
    </citation>
    <scope>NUCLEOTIDE SEQUENCE</scope>
    <source>
        <strain evidence="1">JCVI_34_bin.1</strain>
    </source>
</reference>
<proteinExistence type="predicted"/>